<keyword evidence="2" id="KW-0732">Signal</keyword>
<keyword evidence="4" id="KW-1185">Reference proteome</keyword>
<protein>
    <recommendedName>
        <fullName evidence="5">Outer membrane protein beta-barrel domain-containing protein</fullName>
    </recommendedName>
</protein>
<dbReference type="EMBL" id="JAVRHZ010000003">
    <property type="protein sequence ID" value="MDT0555773.1"/>
    <property type="molecule type" value="Genomic_DNA"/>
</dbReference>
<comment type="caution">
    <text evidence="3">The sequence shown here is derived from an EMBL/GenBank/DDBJ whole genome shotgun (WGS) entry which is preliminary data.</text>
</comment>
<proteinExistence type="predicted"/>
<keyword evidence="1" id="KW-0175">Coiled coil</keyword>
<evidence type="ECO:0000256" key="1">
    <source>
        <dbReference type="SAM" id="Coils"/>
    </source>
</evidence>
<reference evidence="3 4" key="1">
    <citation type="submission" date="2023-09" db="EMBL/GenBank/DDBJ databases">
        <authorList>
            <person name="Rey-Velasco X."/>
        </authorList>
    </citation>
    <scope>NUCLEOTIDE SEQUENCE [LARGE SCALE GENOMIC DNA]</scope>
    <source>
        <strain evidence="3 4">W242</strain>
    </source>
</reference>
<sequence>MKTFILHAALAVATLTMSIAYGQETKEKTQIEILKETKQQIITEEKAALKKAVEQINSKLENNEISSTEADNLKNEAAQKHALNIENRLAIIDNKIALLERNGTDNNTQVGAKVELFADGDNEEADSFFGVRVTNNDSDDRRKYDRRTKSLFVFSFGLNNVLIDGQSLDDSPYKVGGSRYAELGLAWSTRVFKESNWLRFKYGFSFQFNGLKPTDNRVFVDTGDQTELQTFPVDLDKSKFRMDNLVFPVHFEFGPSKKIEGKNYFRYSTHDKFKFGIGGYAGFNLGTRQKLKFEENNEDVKQKLKANYNTNNFIYGLSGYIGYSDISLYVKYDLNTIFKNNPVKQRNISLGVRWDWD</sequence>
<gene>
    <name evidence="3" type="ORF">RM538_07150</name>
</gene>
<feature type="chain" id="PRO_5045882441" description="Outer membrane protein beta-barrel domain-containing protein" evidence="2">
    <location>
        <begin position="23"/>
        <end position="357"/>
    </location>
</feature>
<feature type="coiled-coil region" evidence="1">
    <location>
        <begin position="46"/>
        <end position="102"/>
    </location>
</feature>
<dbReference type="RefSeq" id="WP_311332725.1">
    <property type="nucleotide sequence ID" value="NZ_JAVRHZ010000003.1"/>
</dbReference>
<evidence type="ECO:0000313" key="4">
    <source>
        <dbReference type="Proteomes" id="UP001254488"/>
    </source>
</evidence>
<name>A0ABU2YC60_9FLAO</name>
<accession>A0ABU2YC60</accession>
<evidence type="ECO:0000256" key="2">
    <source>
        <dbReference type="SAM" id="SignalP"/>
    </source>
</evidence>
<organism evidence="3 4">
    <name type="scientific">Patiriisocius hiemis</name>
    <dbReference type="NCBI Taxonomy" id="3075604"/>
    <lineage>
        <taxon>Bacteria</taxon>
        <taxon>Pseudomonadati</taxon>
        <taxon>Bacteroidota</taxon>
        <taxon>Flavobacteriia</taxon>
        <taxon>Flavobacteriales</taxon>
        <taxon>Flavobacteriaceae</taxon>
        <taxon>Patiriisocius</taxon>
    </lineage>
</organism>
<evidence type="ECO:0000313" key="3">
    <source>
        <dbReference type="EMBL" id="MDT0555773.1"/>
    </source>
</evidence>
<feature type="signal peptide" evidence="2">
    <location>
        <begin position="1"/>
        <end position="22"/>
    </location>
</feature>
<dbReference type="Proteomes" id="UP001254488">
    <property type="component" value="Unassembled WGS sequence"/>
</dbReference>
<evidence type="ECO:0008006" key="5">
    <source>
        <dbReference type="Google" id="ProtNLM"/>
    </source>
</evidence>